<feature type="transmembrane region" description="Helical" evidence="10">
    <location>
        <begin position="421"/>
        <end position="444"/>
    </location>
</feature>
<dbReference type="OrthoDB" id="6612291at2759"/>
<protein>
    <submittedName>
        <fullName evidence="12">General substrate transporter</fullName>
    </submittedName>
</protein>
<evidence type="ECO:0000313" key="13">
    <source>
        <dbReference type="Proteomes" id="UP000245783"/>
    </source>
</evidence>
<accession>A0A316W0N7</accession>
<dbReference type="InterPro" id="IPR003663">
    <property type="entry name" value="Sugar/inositol_transpt"/>
</dbReference>
<dbReference type="FunFam" id="1.20.1250.20:FF:000078">
    <property type="entry name" value="MFS maltose transporter, putative"/>
    <property type="match status" value="1"/>
</dbReference>
<evidence type="ECO:0000256" key="7">
    <source>
        <dbReference type="ARBA" id="ARBA00049119"/>
    </source>
</evidence>
<comment type="similarity">
    <text evidence="2 8">Belongs to the major facilitator superfamily. Sugar transporter (TC 2.A.1.1) family.</text>
</comment>
<dbReference type="GO" id="GO:0005351">
    <property type="term" value="F:carbohydrate:proton symporter activity"/>
    <property type="evidence" value="ECO:0007669"/>
    <property type="project" value="TreeGrafter"/>
</dbReference>
<dbReference type="InParanoid" id="A0A316W0N7"/>
<feature type="transmembrane region" description="Helical" evidence="10">
    <location>
        <begin position="456"/>
        <end position="474"/>
    </location>
</feature>
<sequence length="544" mass="58983">MTGELAPSTGPVVGDQRKFSKANLRPLIFCSIAVVGAVLYGYDGTYFSAILEMRKFKEDFGTVIDDMGTIDITSSQRSLLASIVQAGEFCGALASAPIGDFAGRKGGFISAGSLVALGTVLQMVHTGSIPLMTVGRLVLGAGVGVISATTSPYLSEIAPVSLRGPVVSAWQLMLAIGQVIGAGVGLGTRDMDNSWSYRIPIILNLAIVAILMFGIIFVCPESPRWLINKGRDEQARAALRRIHKGQDDPNKVVDLEFSNFYQARQDEIASQGEGGWLTLFKSKHDRRRLAMVIGVLICQQISGIQIVFSYSAVLIASLSPNFDGILVNIIYTIVEVVGVLVAFLLVDRFGRRPLLLWTSVPMVISLLIAAALGSLNDRSDNQNRAIAAMFGIFVFAFNNAWGPLAWVCASELSTGGQKQKIMAVGSACFWISAWAVTFTLPYLFDEGEANLGFRVGYIYCVGGLIAAWYVWTFIPETFGRTLEEIQQMIQNDVPTRKWTSYVTHFEGTTWNNDVARDGTSRNSADKAGSLDVKPDQQATQVLDA</sequence>
<keyword evidence="13" id="KW-1185">Reference proteome</keyword>
<dbReference type="InterPro" id="IPR036259">
    <property type="entry name" value="MFS_trans_sf"/>
</dbReference>
<evidence type="ECO:0000256" key="2">
    <source>
        <dbReference type="ARBA" id="ARBA00010992"/>
    </source>
</evidence>
<dbReference type="GO" id="GO:0016020">
    <property type="term" value="C:membrane"/>
    <property type="evidence" value="ECO:0007669"/>
    <property type="project" value="UniProtKB-SubCell"/>
</dbReference>
<reference evidence="12 13" key="1">
    <citation type="journal article" date="2018" name="Mol. Biol. Evol.">
        <title>Broad Genomic Sampling Reveals a Smut Pathogenic Ancestry of the Fungal Clade Ustilaginomycotina.</title>
        <authorList>
            <person name="Kijpornyongpan T."/>
            <person name="Mondo S.J."/>
            <person name="Barry K."/>
            <person name="Sandor L."/>
            <person name="Lee J."/>
            <person name="Lipzen A."/>
            <person name="Pangilinan J."/>
            <person name="LaButti K."/>
            <person name="Hainaut M."/>
            <person name="Henrissat B."/>
            <person name="Grigoriev I.V."/>
            <person name="Spatafora J.W."/>
            <person name="Aime M.C."/>
        </authorList>
    </citation>
    <scope>NUCLEOTIDE SEQUENCE [LARGE SCALE GENOMIC DNA]</scope>
    <source>
        <strain evidence="12 13">MCA 4658</strain>
    </source>
</reference>
<dbReference type="PROSITE" id="PS00216">
    <property type="entry name" value="SUGAR_TRANSPORT_1"/>
    <property type="match status" value="1"/>
</dbReference>
<evidence type="ECO:0000256" key="5">
    <source>
        <dbReference type="ARBA" id="ARBA00022989"/>
    </source>
</evidence>
<evidence type="ECO:0000256" key="10">
    <source>
        <dbReference type="SAM" id="Phobius"/>
    </source>
</evidence>
<evidence type="ECO:0000256" key="9">
    <source>
        <dbReference type="SAM" id="MobiDB-lite"/>
    </source>
</evidence>
<dbReference type="InterPro" id="IPR005828">
    <property type="entry name" value="MFS_sugar_transport-like"/>
</dbReference>
<organism evidence="12 13">
    <name type="scientific">Ceraceosorus guamensis</name>
    <dbReference type="NCBI Taxonomy" id="1522189"/>
    <lineage>
        <taxon>Eukaryota</taxon>
        <taxon>Fungi</taxon>
        <taxon>Dikarya</taxon>
        <taxon>Basidiomycota</taxon>
        <taxon>Ustilaginomycotina</taxon>
        <taxon>Exobasidiomycetes</taxon>
        <taxon>Ceraceosorales</taxon>
        <taxon>Ceraceosoraceae</taxon>
        <taxon>Ceraceosorus</taxon>
    </lineage>
</organism>
<keyword evidence="5 10" id="KW-1133">Transmembrane helix</keyword>
<proteinExistence type="inferred from homology"/>
<feature type="transmembrane region" description="Helical" evidence="10">
    <location>
        <begin position="385"/>
        <end position="409"/>
    </location>
</feature>
<dbReference type="Gene3D" id="1.20.1250.20">
    <property type="entry name" value="MFS general substrate transporter like domains"/>
    <property type="match status" value="1"/>
</dbReference>
<dbReference type="InterPro" id="IPR050360">
    <property type="entry name" value="MFS_Sugar_Transporters"/>
</dbReference>
<keyword evidence="3 8" id="KW-0813">Transport</keyword>
<dbReference type="InterPro" id="IPR005829">
    <property type="entry name" value="Sugar_transporter_CS"/>
</dbReference>
<dbReference type="PANTHER" id="PTHR48022:SF77">
    <property type="entry name" value="MAJOR FACILITATOR SUPERFAMILY (MFS) PROFILE DOMAIN-CONTAINING PROTEIN"/>
    <property type="match status" value="1"/>
</dbReference>
<dbReference type="PROSITE" id="PS50850">
    <property type="entry name" value="MFS"/>
    <property type="match status" value="1"/>
</dbReference>
<dbReference type="PANTHER" id="PTHR48022">
    <property type="entry name" value="PLASTIDIC GLUCOSE TRANSPORTER 4"/>
    <property type="match status" value="1"/>
</dbReference>
<dbReference type="EMBL" id="KZ819371">
    <property type="protein sequence ID" value="PWN43259.1"/>
    <property type="molecule type" value="Genomic_DNA"/>
</dbReference>
<evidence type="ECO:0000256" key="6">
    <source>
        <dbReference type="ARBA" id="ARBA00023136"/>
    </source>
</evidence>
<dbReference type="GeneID" id="37033666"/>
<comment type="subcellular location">
    <subcellularLocation>
        <location evidence="1">Membrane</location>
        <topology evidence="1">Multi-pass membrane protein</topology>
    </subcellularLocation>
</comment>
<keyword evidence="4 10" id="KW-0812">Transmembrane</keyword>
<dbReference type="Proteomes" id="UP000245783">
    <property type="component" value="Unassembled WGS sequence"/>
</dbReference>
<dbReference type="AlphaFoldDB" id="A0A316W0N7"/>
<feature type="domain" description="Major facilitator superfamily (MFS) profile" evidence="11">
    <location>
        <begin position="29"/>
        <end position="478"/>
    </location>
</feature>
<dbReference type="RefSeq" id="XP_025370419.1">
    <property type="nucleotide sequence ID" value="XM_025511796.1"/>
</dbReference>
<feature type="transmembrane region" description="Helical" evidence="10">
    <location>
        <begin position="325"/>
        <end position="346"/>
    </location>
</feature>
<feature type="transmembrane region" description="Helical" evidence="10">
    <location>
        <begin position="353"/>
        <end position="373"/>
    </location>
</feature>
<feature type="transmembrane region" description="Helical" evidence="10">
    <location>
        <begin position="289"/>
        <end position="313"/>
    </location>
</feature>
<dbReference type="STRING" id="1522189.A0A316W0N7"/>
<evidence type="ECO:0000259" key="11">
    <source>
        <dbReference type="PROSITE" id="PS50850"/>
    </source>
</evidence>
<name>A0A316W0N7_9BASI</name>
<keyword evidence="6 10" id="KW-0472">Membrane</keyword>
<gene>
    <name evidence="12" type="ORF">IE81DRAFT_288924</name>
</gene>
<feature type="transmembrane region" description="Helical" evidence="10">
    <location>
        <begin position="166"/>
        <end position="187"/>
    </location>
</feature>
<evidence type="ECO:0000256" key="3">
    <source>
        <dbReference type="ARBA" id="ARBA00022448"/>
    </source>
</evidence>
<evidence type="ECO:0000256" key="8">
    <source>
        <dbReference type="RuleBase" id="RU003346"/>
    </source>
</evidence>
<dbReference type="PROSITE" id="PS00217">
    <property type="entry name" value="SUGAR_TRANSPORT_2"/>
    <property type="match status" value="1"/>
</dbReference>
<dbReference type="SUPFAM" id="SSF103473">
    <property type="entry name" value="MFS general substrate transporter"/>
    <property type="match status" value="1"/>
</dbReference>
<feature type="region of interest" description="Disordered" evidence="9">
    <location>
        <begin position="513"/>
        <end position="544"/>
    </location>
</feature>
<dbReference type="PRINTS" id="PR00171">
    <property type="entry name" value="SUGRTRNSPORT"/>
</dbReference>
<dbReference type="Pfam" id="PF00083">
    <property type="entry name" value="Sugar_tr"/>
    <property type="match status" value="1"/>
</dbReference>
<dbReference type="InterPro" id="IPR020846">
    <property type="entry name" value="MFS_dom"/>
</dbReference>
<evidence type="ECO:0000256" key="1">
    <source>
        <dbReference type="ARBA" id="ARBA00004141"/>
    </source>
</evidence>
<feature type="transmembrane region" description="Helical" evidence="10">
    <location>
        <begin position="107"/>
        <end position="125"/>
    </location>
</feature>
<feature type="transmembrane region" description="Helical" evidence="10">
    <location>
        <begin position="137"/>
        <end position="154"/>
    </location>
</feature>
<evidence type="ECO:0000313" key="12">
    <source>
        <dbReference type="EMBL" id="PWN43259.1"/>
    </source>
</evidence>
<feature type="transmembrane region" description="Helical" evidence="10">
    <location>
        <begin position="199"/>
        <end position="219"/>
    </location>
</feature>
<evidence type="ECO:0000256" key="4">
    <source>
        <dbReference type="ARBA" id="ARBA00022692"/>
    </source>
</evidence>
<dbReference type="NCBIfam" id="TIGR00879">
    <property type="entry name" value="SP"/>
    <property type="match status" value="1"/>
</dbReference>
<feature type="transmembrane region" description="Helical" evidence="10">
    <location>
        <begin position="26"/>
        <end position="47"/>
    </location>
</feature>
<comment type="catalytic activity">
    <reaction evidence="7">
        <text>myo-inositol(out) + H(+)(out) = myo-inositol(in) + H(+)(in)</text>
        <dbReference type="Rhea" id="RHEA:60364"/>
        <dbReference type="ChEBI" id="CHEBI:15378"/>
        <dbReference type="ChEBI" id="CHEBI:17268"/>
    </reaction>
</comment>